<protein>
    <submittedName>
        <fullName evidence="1">PsbP domain-containing protein</fullName>
    </submittedName>
</protein>
<evidence type="ECO:0000313" key="2">
    <source>
        <dbReference type="Proteomes" id="UP000485058"/>
    </source>
</evidence>
<dbReference type="EMBL" id="BLLF01006948">
    <property type="protein sequence ID" value="GFH32668.1"/>
    <property type="molecule type" value="Genomic_DNA"/>
</dbReference>
<dbReference type="PANTHER" id="PTHR31407:SF38">
    <property type="entry name" value="PSBP DOMAIN-CONTAINING PROTEIN 4, CHLOROPLASTIC"/>
    <property type="match status" value="1"/>
</dbReference>
<dbReference type="SUPFAM" id="SSF55724">
    <property type="entry name" value="Mog1p/PsbP-like"/>
    <property type="match status" value="1"/>
</dbReference>
<proteinExistence type="predicted"/>
<keyword evidence="2" id="KW-1185">Reference proteome</keyword>
<gene>
    <name evidence="1" type="ORF">HaLaN_31923</name>
</gene>
<dbReference type="AlphaFoldDB" id="A0A6A0AJB6"/>
<dbReference type="Proteomes" id="UP000485058">
    <property type="component" value="Unassembled WGS sequence"/>
</dbReference>
<organism evidence="1 2">
    <name type="scientific">Haematococcus lacustris</name>
    <name type="common">Green alga</name>
    <name type="synonym">Haematococcus pluvialis</name>
    <dbReference type="NCBI Taxonomy" id="44745"/>
    <lineage>
        <taxon>Eukaryota</taxon>
        <taxon>Viridiplantae</taxon>
        <taxon>Chlorophyta</taxon>
        <taxon>core chlorophytes</taxon>
        <taxon>Chlorophyceae</taxon>
        <taxon>CS clade</taxon>
        <taxon>Chlamydomonadales</taxon>
        <taxon>Haematococcaceae</taxon>
        <taxon>Haematococcus</taxon>
    </lineage>
</organism>
<accession>A0A6A0AJB6</accession>
<evidence type="ECO:0000313" key="1">
    <source>
        <dbReference type="EMBL" id="GFH32668.1"/>
    </source>
</evidence>
<sequence>IDLRYSSREQGEVTVVVAPVMRFADIGFNAKVTIEQLGTPEKIIKGFAPELFGKPVEDEDILETEVTEKDGLSYYQWAVKPFRLVTATATGNRMFILSVAASSRQ</sequence>
<dbReference type="PANTHER" id="PTHR31407">
    <property type="match status" value="1"/>
</dbReference>
<feature type="non-terminal residue" evidence="1">
    <location>
        <position position="1"/>
    </location>
</feature>
<feature type="non-terminal residue" evidence="1">
    <location>
        <position position="105"/>
    </location>
</feature>
<comment type="caution">
    <text evidence="1">The sequence shown here is derived from an EMBL/GenBank/DDBJ whole genome shotgun (WGS) entry which is preliminary data.</text>
</comment>
<reference evidence="1 2" key="1">
    <citation type="submission" date="2020-02" db="EMBL/GenBank/DDBJ databases">
        <title>Draft genome sequence of Haematococcus lacustris strain NIES-144.</title>
        <authorList>
            <person name="Morimoto D."/>
            <person name="Nakagawa S."/>
            <person name="Yoshida T."/>
            <person name="Sawayama S."/>
        </authorList>
    </citation>
    <scope>NUCLEOTIDE SEQUENCE [LARGE SCALE GENOMIC DNA]</scope>
    <source>
        <strain evidence="1 2">NIES-144</strain>
    </source>
</reference>
<dbReference type="Gene3D" id="3.40.1000.10">
    <property type="entry name" value="Mog1/PsbP, alpha/beta/alpha sandwich"/>
    <property type="match status" value="1"/>
</dbReference>
<dbReference type="InterPro" id="IPR016123">
    <property type="entry name" value="Mog1/PsbP_a/b/a-sand"/>
</dbReference>
<name>A0A6A0AJB6_HAELA</name>